<protein>
    <recommendedName>
        <fullName evidence="3">Protein kinase domain-containing protein</fullName>
    </recommendedName>
</protein>
<accession>A0A2I1GJV2</accession>
<keyword evidence="2" id="KW-1185">Reference proteome</keyword>
<sequence length="132" mass="15028">MLSNLVWYLQTSDEVTDERLASKESIPREKIHENLHGGNLLVEDEKISTDARIVDVGLHGSCDNDISNVMNTFATRKRPWYNRAHDINDINLAKVFVMTRTPLLKKKDRGKSLNCQQNFSSGSTVHPEVFSE</sequence>
<proteinExistence type="predicted"/>
<dbReference type="EMBL" id="LLXI01000497">
    <property type="protein sequence ID" value="PKY46908.1"/>
    <property type="molecule type" value="Genomic_DNA"/>
</dbReference>
<dbReference type="VEuPathDB" id="FungiDB:FUN_005453"/>
<reference evidence="1 2" key="1">
    <citation type="submission" date="2015-10" db="EMBL/GenBank/DDBJ databases">
        <title>Genome analyses suggest a sexual origin of heterokaryosis in a supposedly ancient asexual fungus.</title>
        <authorList>
            <person name="Ropars J."/>
            <person name="Sedzielewska K."/>
            <person name="Noel J."/>
            <person name="Charron P."/>
            <person name="Farinelli L."/>
            <person name="Marton T."/>
            <person name="Kruger M."/>
            <person name="Pelin A."/>
            <person name="Brachmann A."/>
            <person name="Corradi N."/>
        </authorList>
    </citation>
    <scope>NUCLEOTIDE SEQUENCE [LARGE SCALE GENOMIC DNA]</scope>
    <source>
        <strain evidence="1 2">A4</strain>
    </source>
</reference>
<dbReference type="AlphaFoldDB" id="A0A2I1GJV2"/>
<dbReference type="Proteomes" id="UP000234323">
    <property type="component" value="Unassembled WGS sequence"/>
</dbReference>
<gene>
    <name evidence="1" type="ORF">RhiirA4_461917</name>
</gene>
<evidence type="ECO:0000313" key="2">
    <source>
        <dbReference type="Proteomes" id="UP000234323"/>
    </source>
</evidence>
<evidence type="ECO:0000313" key="1">
    <source>
        <dbReference type="EMBL" id="PKY46908.1"/>
    </source>
</evidence>
<organism evidence="1 2">
    <name type="scientific">Rhizophagus irregularis</name>
    <dbReference type="NCBI Taxonomy" id="588596"/>
    <lineage>
        <taxon>Eukaryota</taxon>
        <taxon>Fungi</taxon>
        <taxon>Fungi incertae sedis</taxon>
        <taxon>Mucoromycota</taxon>
        <taxon>Glomeromycotina</taxon>
        <taxon>Glomeromycetes</taxon>
        <taxon>Glomerales</taxon>
        <taxon>Glomeraceae</taxon>
        <taxon>Rhizophagus</taxon>
    </lineage>
</organism>
<evidence type="ECO:0008006" key="3">
    <source>
        <dbReference type="Google" id="ProtNLM"/>
    </source>
</evidence>
<name>A0A2I1GJV2_9GLOM</name>
<comment type="caution">
    <text evidence="1">The sequence shown here is derived from an EMBL/GenBank/DDBJ whole genome shotgun (WGS) entry which is preliminary data.</text>
</comment>